<reference evidence="1" key="1">
    <citation type="submission" date="2018-03" db="EMBL/GenBank/DDBJ databases">
        <authorList>
            <person name="Guldener U."/>
        </authorList>
    </citation>
    <scope>NUCLEOTIDE SEQUENCE</scope>
</reference>
<evidence type="ECO:0000313" key="2">
    <source>
        <dbReference type="Proteomes" id="UP001187682"/>
    </source>
</evidence>
<dbReference type="AlphaFoldDB" id="A0AAE8SVQ7"/>
<sequence length="20" mass="2314">MDEFYYGILGQRVAAHTRSV</sequence>
<name>A0AAE8SVQ7_9PEZI</name>
<accession>A0AAE8SVQ7</accession>
<dbReference type="EMBL" id="ONZQ02000007">
    <property type="protein sequence ID" value="SPO02714.1"/>
    <property type="molecule type" value="Genomic_DNA"/>
</dbReference>
<comment type="caution">
    <text evidence="1">The sequence shown here is derived from an EMBL/GenBank/DDBJ whole genome shotgun (WGS) entry which is preliminary data.</text>
</comment>
<organism evidence="1 2">
    <name type="scientific">Cephalotrichum gorgonifer</name>
    <dbReference type="NCBI Taxonomy" id="2041049"/>
    <lineage>
        <taxon>Eukaryota</taxon>
        <taxon>Fungi</taxon>
        <taxon>Dikarya</taxon>
        <taxon>Ascomycota</taxon>
        <taxon>Pezizomycotina</taxon>
        <taxon>Sordariomycetes</taxon>
        <taxon>Hypocreomycetidae</taxon>
        <taxon>Microascales</taxon>
        <taxon>Microascaceae</taxon>
        <taxon>Cephalotrichum</taxon>
    </lineage>
</organism>
<keyword evidence="2" id="KW-1185">Reference proteome</keyword>
<gene>
    <name evidence="1" type="ORF">DNG_05389</name>
</gene>
<proteinExistence type="predicted"/>
<dbReference type="Proteomes" id="UP001187682">
    <property type="component" value="Unassembled WGS sequence"/>
</dbReference>
<protein>
    <submittedName>
        <fullName evidence="1">Uncharacterized protein</fullName>
    </submittedName>
</protein>
<evidence type="ECO:0000313" key="1">
    <source>
        <dbReference type="EMBL" id="SPO02714.1"/>
    </source>
</evidence>